<evidence type="ECO:0000259" key="1">
    <source>
        <dbReference type="Pfam" id="PF00656"/>
    </source>
</evidence>
<dbReference type="GO" id="GO:0004197">
    <property type="term" value="F:cysteine-type endopeptidase activity"/>
    <property type="evidence" value="ECO:0007669"/>
    <property type="project" value="InterPro"/>
</dbReference>
<dbReference type="InterPro" id="IPR050452">
    <property type="entry name" value="Metacaspase"/>
</dbReference>
<dbReference type="InterPro" id="IPR029030">
    <property type="entry name" value="Caspase-like_dom_sf"/>
</dbReference>
<dbReference type="Proteomes" id="UP000475249">
    <property type="component" value="Unassembled WGS sequence"/>
</dbReference>
<comment type="caution">
    <text evidence="2">The sequence shown here is derived from an EMBL/GenBank/DDBJ whole genome shotgun (WGS) entry which is preliminary data.</text>
</comment>
<name>A0A6L9EHT5_9FLAO</name>
<protein>
    <recommendedName>
        <fullName evidence="1">Peptidase C14 caspase domain-containing protein</fullName>
    </recommendedName>
</protein>
<keyword evidence="3" id="KW-1185">Reference proteome</keyword>
<dbReference type="GO" id="GO:0006508">
    <property type="term" value="P:proteolysis"/>
    <property type="evidence" value="ECO:0007669"/>
    <property type="project" value="InterPro"/>
</dbReference>
<evidence type="ECO:0000313" key="2">
    <source>
        <dbReference type="EMBL" id="NAS14291.1"/>
    </source>
</evidence>
<organism evidence="2 3">
    <name type="scientific">Poritiphilus flavus</name>
    <dbReference type="NCBI Taxonomy" id="2697053"/>
    <lineage>
        <taxon>Bacteria</taxon>
        <taxon>Pseudomonadati</taxon>
        <taxon>Bacteroidota</taxon>
        <taxon>Flavobacteriia</taxon>
        <taxon>Flavobacteriales</taxon>
        <taxon>Flavobacteriaceae</taxon>
        <taxon>Poritiphilus</taxon>
    </lineage>
</organism>
<dbReference type="InterPro" id="IPR011600">
    <property type="entry name" value="Pept_C14_caspase"/>
</dbReference>
<dbReference type="RefSeq" id="WP_161437332.1">
    <property type="nucleotide sequence ID" value="NZ_WXYO01000009.1"/>
</dbReference>
<proteinExistence type="predicted"/>
<dbReference type="Gene3D" id="3.40.50.1460">
    <property type="match status" value="1"/>
</dbReference>
<reference evidence="2 3" key="1">
    <citation type="submission" date="2020-01" db="EMBL/GenBank/DDBJ databases">
        <title>Bacteria diversity of Porities sp.</title>
        <authorList>
            <person name="Wang G."/>
        </authorList>
    </citation>
    <scope>NUCLEOTIDE SEQUENCE [LARGE SCALE GENOMIC DNA]</scope>
    <source>
        <strain evidence="2 3">R33</strain>
    </source>
</reference>
<dbReference type="PANTHER" id="PTHR48104:SF30">
    <property type="entry name" value="METACASPASE-1"/>
    <property type="match status" value="1"/>
</dbReference>
<feature type="domain" description="Peptidase C14 caspase" evidence="1">
    <location>
        <begin position="3"/>
        <end position="222"/>
    </location>
</feature>
<evidence type="ECO:0000313" key="3">
    <source>
        <dbReference type="Proteomes" id="UP000475249"/>
    </source>
</evidence>
<dbReference type="SUPFAM" id="SSF52129">
    <property type="entry name" value="Caspase-like"/>
    <property type="match status" value="1"/>
</dbReference>
<dbReference type="AlphaFoldDB" id="A0A6L9EHT5"/>
<sequence length="234" mass="26560">MTRLSLIVGINYYRDANTLISCLQDIRDWKDLLMQKFDFPVSSIRMLTQVKETTKRSILDSYRDFLSALKAGDYGIFIFSGHGGQFIVDEGGKQELVEGLRTSDDVIYSTEIRQLLESHLNPHSRLVTVIDACHSGGATLQGSSVPSPWRSDHQNHVVLTSCRQSERAYGDAIGGTMRGVFTYYLSQSLQQSQKLTFREFLDYIKNHLPNKQKGYHQTPQFFGTPENLDQSIIV</sequence>
<dbReference type="EMBL" id="WXYO01000009">
    <property type="protein sequence ID" value="NAS14291.1"/>
    <property type="molecule type" value="Genomic_DNA"/>
</dbReference>
<dbReference type="PANTHER" id="PTHR48104">
    <property type="entry name" value="METACASPASE-4"/>
    <property type="match status" value="1"/>
</dbReference>
<accession>A0A6L9EHT5</accession>
<dbReference type="Pfam" id="PF00656">
    <property type="entry name" value="Peptidase_C14"/>
    <property type="match status" value="1"/>
</dbReference>
<gene>
    <name evidence="2" type="ORF">GTQ38_19930</name>
</gene>
<dbReference type="GO" id="GO:0005737">
    <property type="term" value="C:cytoplasm"/>
    <property type="evidence" value="ECO:0007669"/>
    <property type="project" value="TreeGrafter"/>
</dbReference>